<protein>
    <submittedName>
        <fullName evidence="2">Uncharacterized protein</fullName>
    </submittedName>
</protein>
<feature type="transmembrane region" description="Helical" evidence="1">
    <location>
        <begin position="74"/>
        <end position="93"/>
    </location>
</feature>
<dbReference type="Proteomes" id="UP000198857">
    <property type="component" value="Unassembled WGS sequence"/>
</dbReference>
<gene>
    <name evidence="2" type="ORF">SAMN05660464_1034</name>
</gene>
<evidence type="ECO:0000313" key="3">
    <source>
        <dbReference type="Proteomes" id="UP000198857"/>
    </source>
</evidence>
<name>A0A1I5JUI4_9ACTN</name>
<reference evidence="3" key="1">
    <citation type="submission" date="2016-10" db="EMBL/GenBank/DDBJ databases">
        <authorList>
            <person name="Varghese N."/>
            <person name="Submissions S."/>
        </authorList>
    </citation>
    <scope>NUCLEOTIDE SEQUENCE [LARGE SCALE GENOMIC DNA]</scope>
    <source>
        <strain evidence="3">DSM 44208</strain>
    </source>
</reference>
<accession>A0A1I5JUI4</accession>
<dbReference type="AlphaFoldDB" id="A0A1I5JUI4"/>
<dbReference type="EMBL" id="FOWQ01000001">
    <property type="protein sequence ID" value="SFO76163.1"/>
    <property type="molecule type" value="Genomic_DNA"/>
</dbReference>
<proteinExistence type="predicted"/>
<keyword evidence="3" id="KW-1185">Reference proteome</keyword>
<feature type="transmembrane region" description="Helical" evidence="1">
    <location>
        <begin position="99"/>
        <end position="119"/>
    </location>
</feature>
<keyword evidence="1" id="KW-1133">Transmembrane helix</keyword>
<dbReference type="RefSeq" id="WP_091107373.1">
    <property type="nucleotide sequence ID" value="NZ_FOWQ01000001.1"/>
</dbReference>
<evidence type="ECO:0000313" key="2">
    <source>
        <dbReference type="EMBL" id="SFO76163.1"/>
    </source>
</evidence>
<feature type="transmembrane region" description="Helical" evidence="1">
    <location>
        <begin position="44"/>
        <end position="62"/>
    </location>
</feature>
<dbReference type="STRING" id="1523247.SAMN05660464_1034"/>
<feature type="transmembrane region" description="Helical" evidence="1">
    <location>
        <begin position="16"/>
        <end position="38"/>
    </location>
</feature>
<sequence>MTAVLGGAPVRRAGRALLHLGTLAVGACCVGAALLGALYAGPRVLPVALVSGAAAWALARSIRRLADAARPAGVAAPPPSNGVLVATAAALVVPFGTGIQVLGAAGAHLLLVAVGLLSVHGTVWIHRLDPGAVPAGRGGPAPLREDPADTCPPPELLRTLPLEDLVAEWHASGDQVHRSSAARRHAVVQWREAVLEEIRRRDPEGFDHWLCTGAAGAPERHLRAVADDTAPRPDESAC</sequence>
<keyword evidence="1" id="KW-0472">Membrane</keyword>
<organism evidence="2 3">
    <name type="scientific">Geodermatophilus dictyosporus</name>
    <dbReference type="NCBI Taxonomy" id="1523247"/>
    <lineage>
        <taxon>Bacteria</taxon>
        <taxon>Bacillati</taxon>
        <taxon>Actinomycetota</taxon>
        <taxon>Actinomycetes</taxon>
        <taxon>Geodermatophilales</taxon>
        <taxon>Geodermatophilaceae</taxon>
        <taxon>Geodermatophilus</taxon>
    </lineage>
</organism>
<keyword evidence="1" id="KW-0812">Transmembrane</keyword>
<evidence type="ECO:0000256" key="1">
    <source>
        <dbReference type="SAM" id="Phobius"/>
    </source>
</evidence>